<reference evidence="1" key="1">
    <citation type="submission" date="2024-02" db="EMBL/GenBank/DDBJ databases">
        <title>Metagenome Assembled Genome of Zalaria obscura JY119.</title>
        <authorList>
            <person name="Vighnesh L."/>
            <person name="Jagadeeshwari U."/>
            <person name="Venkata Ramana C."/>
            <person name="Sasikala C."/>
        </authorList>
    </citation>
    <scope>NUCLEOTIDE SEQUENCE</scope>
    <source>
        <strain evidence="1">JY119</strain>
    </source>
</reference>
<comment type="caution">
    <text evidence="1">The sequence shown here is derived from an EMBL/GenBank/DDBJ whole genome shotgun (WGS) entry which is preliminary data.</text>
</comment>
<gene>
    <name evidence="1" type="ORF">M8818_004882</name>
</gene>
<evidence type="ECO:0000313" key="2">
    <source>
        <dbReference type="Proteomes" id="UP001320706"/>
    </source>
</evidence>
<keyword evidence="2" id="KW-1185">Reference proteome</keyword>
<accession>A0ACC3SAA0</accession>
<name>A0ACC3SAA0_9PEZI</name>
<organism evidence="1 2">
    <name type="scientific">Zalaria obscura</name>
    <dbReference type="NCBI Taxonomy" id="2024903"/>
    <lineage>
        <taxon>Eukaryota</taxon>
        <taxon>Fungi</taxon>
        <taxon>Dikarya</taxon>
        <taxon>Ascomycota</taxon>
        <taxon>Pezizomycotina</taxon>
        <taxon>Dothideomycetes</taxon>
        <taxon>Dothideomycetidae</taxon>
        <taxon>Dothideales</taxon>
        <taxon>Zalariaceae</taxon>
        <taxon>Zalaria</taxon>
    </lineage>
</organism>
<dbReference type="EMBL" id="JAMKPW020000024">
    <property type="protein sequence ID" value="KAK8205513.1"/>
    <property type="molecule type" value="Genomic_DNA"/>
</dbReference>
<evidence type="ECO:0000313" key="1">
    <source>
        <dbReference type="EMBL" id="KAK8205513.1"/>
    </source>
</evidence>
<protein>
    <submittedName>
        <fullName evidence="1">Uncharacterized protein</fullName>
    </submittedName>
</protein>
<proteinExistence type="predicted"/>
<sequence length="386" mass="42512">MDQQGTKEEMWNETMAFLDGVQDSKGRAVEDEIRRQQDGATVSVSEHHAVVDITDASKYATKKQRVKSTTAGFPSVVLSHVPFYRAPGTPCGPLRERSPPTAQGLEVDEPNAIRVAGGFQYQNVLTPEITKTIASKVGDVSYAFSGDDHDYCEVVHKEYPSAGSGIREVTVKSMSLAMGVRKPGFLLVSLWNPVDEQGRSLRAIGEPTLQTHLCLLPDVLEIVTSYISCLVFTLVALLCRAFILARRENAGSDWAESPILPVAEKSSEKSNVSAKQGRSRAASTSHSSGEGNGMLSSRSYNARVRSISPAVGGYGLPQTPEERPNAPLIEKAGYYGKDDTDDWGYPAETKFRKQKSLARRTVEEFIKSLLWIAAPTLFWYWRLTKY</sequence>
<dbReference type="Proteomes" id="UP001320706">
    <property type="component" value="Unassembled WGS sequence"/>
</dbReference>